<keyword evidence="11" id="KW-1185">Reference proteome</keyword>
<dbReference type="Proteomes" id="UP000242146">
    <property type="component" value="Unassembled WGS sequence"/>
</dbReference>
<dbReference type="STRING" id="101127.A0A1X2GPQ3"/>
<dbReference type="InterPro" id="IPR017805">
    <property type="entry name" value="SAM_MeTrfase_EasF-type_put"/>
</dbReference>
<dbReference type="GO" id="GO:0008168">
    <property type="term" value="F:methyltransferase activity"/>
    <property type="evidence" value="ECO:0007669"/>
    <property type="project" value="UniProtKB-KW"/>
</dbReference>
<comment type="caution">
    <text evidence="10">The sequence shown here is derived from an EMBL/GenBank/DDBJ whole genome shotgun (WGS) entry which is preliminary data.</text>
</comment>
<protein>
    <submittedName>
        <fullName evidence="10">Uncharacterized protein</fullName>
    </submittedName>
</protein>
<evidence type="ECO:0000256" key="3">
    <source>
        <dbReference type="ARBA" id="ARBA00023002"/>
    </source>
</evidence>
<evidence type="ECO:0000259" key="8">
    <source>
        <dbReference type="Pfam" id="PF10017"/>
    </source>
</evidence>
<name>A0A1X2GPQ3_9FUNG</name>
<evidence type="ECO:0000313" key="10">
    <source>
        <dbReference type="EMBL" id="ORX58724.1"/>
    </source>
</evidence>
<evidence type="ECO:0000256" key="1">
    <source>
        <dbReference type="ARBA" id="ARBA00022603"/>
    </source>
</evidence>
<dbReference type="PANTHER" id="PTHR43397:SF1">
    <property type="entry name" value="ERGOTHIONEINE BIOSYNTHESIS PROTEIN 1"/>
    <property type="match status" value="1"/>
</dbReference>
<feature type="domain" description="Sulfatase-modifying factor enzyme-like" evidence="7">
    <location>
        <begin position="677"/>
        <end position="899"/>
    </location>
</feature>
<feature type="domain" description="Histidine-specific methyltransferase SAM-dependent" evidence="8">
    <location>
        <begin position="60"/>
        <end position="371"/>
    </location>
</feature>
<keyword evidence="3" id="KW-0560">Oxidoreductase</keyword>
<keyword evidence="4" id="KW-0408">Iron</keyword>
<reference evidence="10 11" key="1">
    <citation type="submission" date="2016-07" db="EMBL/GenBank/DDBJ databases">
        <title>Pervasive Adenine N6-methylation of Active Genes in Fungi.</title>
        <authorList>
            <consortium name="DOE Joint Genome Institute"/>
            <person name="Mondo S.J."/>
            <person name="Dannebaum R.O."/>
            <person name="Kuo R.C."/>
            <person name="Labutti K."/>
            <person name="Haridas S."/>
            <person name="Kuo A."/>
            <person name="Salamov A."/>
            <person name="Ahrendt S.R."/>
            <person name="Lipzen A."/>
            <person name="Sullivan W."/>
            <person name="Andreopoulos W.B."/>
            <person name="Clum A."/>
            <person name="Lindquist E."/>
            <person name="Daum C."/>
            <person name="Ramamoorthy G.K."/>
            <person name="Gryganskyi A."/>
            <person name="Culley D."/>
            <person name="Magnuson J.K."/>
            <person name="James T.Y."/>
            <person name="O'Malley M.A."/>
            <person name="Stajich J.E."/>
            <person name="Spatafora J.W."/>
            <person name="Visel A."/>
            <person name="Grigoriev I.V."/>
        </authorList>
    </citation>
    <scope>NUCLEOTIDE SEQUENCE [LARGE SCALE GENOMIC DNA]</scope>
    <source>
        <strain evidence="10 11">NRRL 3301</strain>
    </source>
</reference>
<feature type="region of interest" description="Disordered" evidence="6">
    <location>
        <begin position="1"/>
        <end position="51"/>
    </location>
</feature>
<evidence type="ECO:0000259" key="7">
    <source>
        <dbReference type="Pfam" id="PF03781"/>
    </source>
</evidence>
<dbReference type="InterPro" id="IPR024775">
    <property type="entry name" value="DinB-like"/>
</dbReference>
<dbReference type="SUPFAM" id="SSF56436">
    <property type="entry name" value="C-type lectin-like"/>
    <property type="match status" value="1"/>
</dbReference>
<dbReference type="OrthoDB" id="659at2759"/>
<dbReference type="NCBIfam" id="TIGR03439">
    <property type="entry name" value="methyl_EasF"/>
    <property type="match status" value="1"/>
</dbReference>
<dbReference type="Pfam" id="PF03781">
    <property type="entry name" value="FGE-sulfatase"/>
    <property type="match status" value="1"/>
</dbReference>
<feature type="compositionally biased region" description="Basic and acidic residues" evidence="6">
    <location>
        <begin position="14"/>
        <end position="26"/>
    </location>
</feature>
<dbReference type="EMBL" id="MCGT01000006">
    <property type="protein sequence ID" value="ORX58724.1"/>
    <property type="molecule type" value="Genomic_DNA"/>
</dbReference>
<evidence type="ECO:0000313" key="11">
    <source>
        <dbReference type="Proteomes" id="UP000242146"/>
    </source>
</evidence>
<evidence type="ECO:0000256" key="5">
    <source>
        <dbReference type="ARBA" id="ARBA00037882"/>
    </source>
</evidence>
<dbReference type="AlphaFoldDB" id="A0A1X2GPQ3"/>
<evidence type="ECO:0000259" key="9">
    <source>
        <dbReference type="Pfam" id="PF12867"/>
    </source>
</evidence>
<comment type="pathway">
    <text evidence="5">Amino-acid biosynthesis; ergothioneine biosynthesis.</text>
</comment>
<dbReference type="PANTHER" id="PTHR43397">
    <property type="entry name" value="ERGOTHIONEINE BIOSYNTHESIS PROTEIN 1"/>
    <property type="match status" value="1"/>
</dbReference>
<evidence type="ECO:0000256" key="6">
    <source>
        <dbReference type="SAM" id="MobiDB-lite"/>
    </source>
</evidence>
<sequence length="905" mass="103321">MSKSNSSYTILDIRQNDGSDTQHSETKPTAAHLDVPRPPSPPASNHPSVENAFNGSDLVDSILDGLSQPAQHKSIPTFVLYDTKGLQLFDKITYLDDYYLTEAEQSILKVQADNLADRVKEGSVIIELGAGSLRKTELILQAIEKKQRHVVYYALDLDQRELEKSLSSLGDGYRYVKLMGLLGTYDQGIPWLSKRYTSQNVPKLVLWLGSSIGNQSRFESAVFLNKLQRTCLQPGDLCLVGFDRRNEPAMVAKAYDDSEGVTREFIMNGLDHVNVILGQPLLDRQDFEYFSRYQPQHGRHIAHYRAKRDLAMCYTDNDRQVPIRINRGELIHVEHSYKYNMLEIMSILNAAELDLVEEWMDQQQRYWLVLSECRSFHFEFDKAGTLAALSGSDAGEADKASVMDLPVGCTTCDEKDGPSTTDAMDQPLVNITGSQLWSETVPTLHEWEQMWTSWDVVTRIMLDHPTMLFERPISLRHPFIFYLGHIPAFLDIMMTRQKADEELGVKGFTEPAYFTELFERGIDPDMDDPSICNPHSEVPKNEKDWPSIDSMMDYQQRVRHRLRKLLMQWETDCYHGTHYLTSARQRAARVVWMCFEHEAMHLETLLYMLLQSPNLCPPPVAPPHWVLHQNDHALGAPILALDHAPLLPFSADAMTVTVGHNDDEALDGKTTEAVIAFGWDNEHPQREAPVAPFEIQTRPVTNGEYWAFLQKQPVQDQAGLWPASWSKREQGTLPKIKTSFGLADLHVTNHWPVQVAYTQAEAYAQSQDMRLPTEEEWTYLRKHVDQKRHDHSTRVSSSPTLPCNVPNVGFLSWTPLPVSNEQLHAVGDVWEWTSTIMESVPGYKRSELYPGYSADFFDGKHRVVLGGSWATHPRIAERASFKNWYQSSYPYVFSGFRLCRSLKKE</sequence>
<dbReference type="InterPro" id="IPR019257">
    <property type="entry name" value="MeTrfase_dom"/>
</dbReference>
<dbReference type="InterPro" id="IPR005532">
    <property type="entry name" value="SUMF_dom"/>
</dbReference>
<dbReference type="Gene3D" id="3.90.1580.10">
    <property type="entry name" value="paralog of FGE (formylglycine-generating enzyme)"/>
    <property type="match status" value="1"/>
</dbReference>
<evidence type="ECO:0000256" key="4">
    <source>
        <dbReference type="ARBA" id="ARBA00023004"/>
    </source>
</evidence>
<organism evidence="10 11">
    <name type="scientific">Hesseltinella vesiculosa</name>
    <dbReference type="NCBI Taxonomy" id="101127"/>
    <lineage>
        <taxon>Eukaryota</taxon>
        <taxon>Fungi</taxon>
        <taxon>Fungi incertae sedis</taxon>
        <taxon>Mucoromycota</taxon>
        <taxon>Mucoromycotina</taxon>
        <taxon>Mucoromycetes</taxon>
        <taxon>Mucorales</taxon>
        <taxon>Cunninghamellaceae</taxon>
        <taxon>Hesseltinella</taxon>
    </lineage>
</organism>
<dbReference type="InterPro" id="IPR051128">
    <property type="entry name" value="EgtD_Methyltrsf_superfamily"/>
</dbReference>
<dbReference type="InterPro" id="IPR042095">
    <property type="entry name" value="SUMF_sf"/>
</dbReference>
<keyword evidence="2" id="KW-0808">Transferase</keyword>
<proteinExistence type="predicted"/>
<dbReference type="Pfam" id="PF12867">
    <property type="entry name" value="DinB_2"/>
    <property type="match status" value="1"/>
</dbReference>
<dbReference type="InterPro" id="IPR016187">
    <property type="entry name" value="CTDL_fold"/>
</dbReference>
<feature type="domain" description="DinB-like" evidence="9">
    <location>
        <begin position="468"/>
        <end position="605"/>
    </location>
</feature>
<dbReference type="InterPro" id="IPR029063">
    <property type="entry name" value="SAM-dependent_MTases_sf"/>
</dbReference>
<evidence type="ECO:0000256" key="2">
    <source>
        <dbReference type="ARBA" id="ARBA00022679"/>
    </source>
</evidence>
<dbReference type="GO" id="GO:0032259">
    <property type="term" value="P:methylation"/>
    <property type="evidence" value="ECO:0007669"/>
    <property type="project" value="UniProtKB-KW"/>
</dbReference>
<keyword evidence="1" id="KW-0489">Methyltransferase</keyword>
<dbReference type="Gene3D" id="3.40.50.150">
    <property type="entry name" value="Vaccinia Virus protein VP39"/>
    <property type="match status" value="1"/>
</dbReference>
<gene>
    <name evidence="10" type="ORF">DM01DRAFT_1318138</name>
</gene>
<dbReference type="Pfam" id="PF10017">
    <property type="entry name" value="Methyltransf_33"/>
    <property type="match status" value="1"/>
</dbReference>
<accession>A0A1X2GPQ3</accession>